<evidence type="ECO:0000313" key="2">
    <source>
        <dbReference type="Proteomes" id="UP000198827"/>
    </source>
</evidence>
<evidence type="ECO:0000313" key="1">
    <source>
        <dbReference type="EMBL" id="SDO98384.1"/>
    </source>
</evidence>
<dbReference type="OrthoDB" id="6904952at2"/>
<dbReference type="EMBL" id="LT629705">
    <property type="protein sequence ID" value="SDO98384.1"/>
    <property type="molecule type" value="Genomic_DNA"/>
</dbReference>
<dbReference type="Proteomes" id="UP000198827">
    <property type="component" value="Chromosome I"/>
</dbReference>
<protein>
    <submittedName>
        <fullName evidence="1">Uncharacterized protein</fullName>
    </submittedName>
</protein>
<dbReference type="AlphaFoldDB" id="A0A1H0P094"/>
<sequence>MNAFKDLLTPTWALRIRALDAWHRTLEDRPLRMNCPDAYHDELLRQTDEMDRLHIVTWIEWRDLRIEADQAYLRAVAGEDYH</sequence>
<gene>
    <name evidence="1" type="ORF">SAMN04489798_4370</name>
</gene>
<reference evidence="1 2" key="1">
    <citation type="submission" date="2016-10" db="EMBL/GenBank/DDBJ databases">
        <authorList>
            <person name="de Groot N.N."/>
        </authorList>
    </citation>
    <scope>NUCLEOTIDE SEQUENCE [LARGE SCALE GENOMIC DNA]</scope>
    <source>
        <strain evidence="1 2">CECT 7543</strain>
    </source>
</reference>
<name>A0A1H0P094_9PSED</name>
<accession>A0A1H0P094</accession>
<organism evidence="1 2">
    <name type="scientific">Pseudomonas arsenicoxydans</name>
    <dbReference type="NCBI Taxonomy" id="702115"/>
    <lineage>
        <taxon>Bacteria</taxon>
        <taxon>Pseudomonadati</taxon>
        <taxon>Pseudomonadota</taxon>
        <taxon>Gammaproteobacteria</taxon>
        <taxon>Pseudomonadales</taxon>
        <taxon>Pseudomonadaceae</taxon>
        <taxon>Pseudomonas</taxon>
    </lineage>
</organism>
<dbReference type="RefSeq" id="WP_090183943.1">
    <property type="nucleotide sequence ID" value="NZ_LT629705.1"/>
</dbReference>
<proteinExistence type="predicted"/>